<evidence type="ECO:0000313" key="7">
    <source>
        <dbReference type="Proteomes" id="UP001164965"/>
    </source>
</evidence>
<dbReference type="SUPFAM" id="SSF46689">
    <property type="entry name" value="Homeodomain-like"/>
    <property type="match status" value="1"/>
</dbReference>
<dbReference type="NCBIfam" id="TIGR03968">
    <property type="entry name" value="mycofact_TetR"/>
    <property type="match status" value="1"/>
</dbReference>
<dbReference type="InterPro" id="IPR001647">
    <property type="entry name" value="HTH_TetR"/>
</dbReference>
<dbReference type="Gene3D" id="1.10.357.10">
    <property type="entry name" value="Tetracycline Repressor, domain 2"/>
    <property type="match status" value="1"/>
</dbReference>
<gene>
    <name evidence="6" type="primary">mftR</name>
    <name evidence="6" type="ORF">RHODO2019_14340</name>
</gene>
<reference evidence="6" key="1">
    <citation type="submission" date="2022-10" db="EMBL/GenBank/DDBJ databases">
        <title>Rhodococcus sp.75.</title>
        <authorList>
            <person name="Sun M."/>
        </authorList>
    </citation>
    <scope>NUCLEOTIDE SEQUENCE</scope>
    <source>
        <strain evidence="6">75</strain>
    </source>
</reference>
<dbReference type="InterPro" id="IPR036271">
    <property type="entry name" value="Tet_transcr_reg_TetR-rel_C_sf"/>
</dbReference>
<name>A0ABY6NY69_9NOCA</name>
<evidence type="ECO:0000259" key="5">
    <source>
        <dbReference type="PROSITE" id="PS50977"/>
    </source>
</evidence>
<dbReference type="PANTHER" id="PTHR30055">
    <property type="entry name" value="HTH-TYPE TRANSCRIPTIONAL REGULATOR RUTR"/>
    <property type="match status" value="1"/>
</dbReference>
<dbReference type="InterPro" id="IPR050109">
    <property type="entry name" value="HTH-type_TetR-like_transc_reg"/>
</dbReference>
<keyword evidence="1" id="KW-0805">Transcription regulation</keyword>
<proteinExistence type="predicted"/>
<dbReference type="Proteomes" id="UP001164965">
    <property type="component" value="Chromosome"/>
</dbReference>
<dbReference type="SUPFAM" id="SSF48498">
    <property type="entry name" value="Tetracyclin repressor-like, C-terminal domain"/>
    <property type="match status" value="1"/>
</dbReference>
<dbReference type="InterPro" id="IPR041347">
    <property type="entry name" value="MftR_C"/>
</dbReference>
<evidence type="ECO:0000313" key="6">
    <source>
        <dbReference type="EMBL" id="UZJ24320.1"/>
    </source>
</evidence>
<dbReference type="RefSeq" id="WP_265382427.1">
    <property type="nucleotide sequence ID" value="NZ_CP110615.1"/>
</dbReference>
<dbReference type="PANTHER" id="PTHR30055:SF238">
    <property type="entry name" value="MYCOFACTOCIN BIOSYNTHESIS TRANSCRIPTIONAL REGULATOR MFTR-RELATED"/>
    <property type="match status" value="1"/>
</dbReference>
<dbReference type="InterPro" id="IPR009057">
    <property type="entry name" value="Homeodomain-like_sf"/>
</dbReference>
<evidence type="ECO:0000256" key="3">
    <source>
        <dbReference type="ARBA" id="ARBA00023163"/>
    </source>
</evidence>
<feature type="domain" description="HTH tetR-type" evidence="5">
    <location>
        <begin position="1"/>
        <end position="52"/>
    </location>
</feature>
<keyword evidence="3" id="KW-0804">Transcription</keyword>
<dbReference type="Pfam" id="PF17754">
    <property type="entry name" value="TetR_C_14"/>
    <property type="match status" value="1"/>
</dbReference>
<dbReference type="Pfam" id="PF00440">
    <property type="entry name" value="TetR_N"/>
    <property type="match status" value="1"/>
</dbReference>
<evidence type="ECO:0000256" key="1">
    <source>
        <dbReference type="ARBA" id="ARBA00023015"/>
    </source>
</evidence>
<organism evidence="6 7">
    <name type="scientific">Rhodococcus antarcticus</name>
    <dbReference type="NCBI Taxonomy" id="2987751"/>
    <lineage>
        <taxon>Bacteria</taxon>
        <taxon>Bacillati</taxon>
        <taxon>Actinomycetota</taxon>
        <taxon>Actinomycetes</taxon>
        <taxon>Mycobacteriales</taxon>
        <taxon>Nocardiaceae</taxon>
        <taxon>Rhodococcus</taxon>
    </lineage>
</organism>
<evidence type="ECO:0000256" key="4">
    <source>
        <dbReference type="PROSITE-ProRule" id="PRU00335"/>
    </source>
</evidence>
<dbReference type="EMBL" id="CP110615">
    <property type="protein sequence ID" value="UZJ24320.1"/>
    <property type="molecule type" value="Genomic_DNA"/>
</dbReference>
<evidence type="ECO:0000256" key="2">
    <source>
        <dbReference type="ARBA" id="ARBA00023125"/>
    </source>
</evidence>
<keyword evidence="7" id="KW-1185">Reference proteome</keyword>
<sequence length="187" mass="20209">MGLELFARQGFDATGVEEVAAAAGISRRTLFRYFASKSDVPWGDFDTELDRMRGFLAALPPSTPLAEGLCLALVDFNTFPPQEAPWHRQRMALLFGVPALQAHSTLKYAGWRAVVAQHVAERTGGAPGDHGPRTVAWLLLGVALAAYEQWLADDDADLLQLLSDGGTLISAGITQARWVGSPLDEHP</sequence>
<accession>A0ABY6NY69</accession>
<dbReference type="InterPro" id="IPR023851">
    <property type="entry name" value="Tscrpt_reg_TetR-type"/>
</dbReference>
<dbReference type="PROSITE" id="PS50977">
    <property type="entry name" value="HTH_TETR_2"/>
    <property type="match status" value="1"/>
</dbReference>
<keyword evidence="2 4" id="KW-0238">DNA-binding</keyword>
<feature type="DNA-binding region" description="H-T-H motif" evidence="4">
    <location>
        <begin position="15"/>
        <end position="34"/>
    </location>
</feature>
<dbReference type="Gene3D" id="1.10.10.60">
    <property type="entry name" value="Homeodomain-like"/>
    <property type="match status" value="1"/>
</dbReference>
<protein>
    <submittedName>
        <fullName evidence="6">Mycofactocin system transcriptional regulator</fullName>
    </submittedName>
</protein>